<dbReference type="InterPro" id="IPR018090">
    <property type="entry name" value="Pyrmidine_PPas_bac/euk"/>
</dbReference>
<dbReference type="PANTHER" id="PTHR10515">
    <property type="entry name" value="THYMIDINE PHOSPHORYLASE"/>
    <property type="match status" value="1"/>
</dbReference>
<dbReference type="Pfam" id="PF07831">
    <property type="entry name" value="PYNP_C"/>
    <property type="match status" value="1"/>
</dbReference>
<keyword evidence="9 14" id="KW-0808">Transferase</keyword>
<dbReference type="Pfam" id="PF02885">
    <property type="entry name" value="Glycos_trans_3N"/>
    <property type="match status" value="1"/>
</dbReference>
<protein>
    <recommendedName>
        <fullName evidence="7">Pyrimidine-nucleoside phosphorylase</fullName>
        <ecNumber evidence="6">2.4.2.2</ecNumber>
    </recommendedName>
</protein>
<comment type="caution">
    <text evidence="14">The sequence shown here is derived from an EMBL/GenBank/DDBJ whole genome shotgun (WGS) entry which is preliminary data.</text>
</comment>
<dbReference type="PIRSF" id="PIRSF000478">
    <property type="entry name" value="TP_PyNP"/>
    <property type="match status" value="1"/>
</dbReference>
<dbReference type="GO" id="GO:0004645">
    <property type="term" value="F:1,4-alpha-oligoglucan phosphorylase activity"/>
    <property type="evidence" value="ECO:0007669"/>
    <property type="project" value="InterPro"/>
</dbReference>
<dbReference type="AlphaFoldDB" id="A0AAW9JZE4"/>
<dbReference type="InterPro" id="IPR000053">
    <property type="entry name" value="Thymidine/pyrmidine_PPase"/>
</dbReference>
<evidence type="ECO:0000256" key="6">
    <source>
        <dbReference type="ARBA" id="ARBA00011889"/>
    </source>
</evidence>
<comment type="cofactor">
    <cofactor evidence="2">
        <name>K(+)</name>
        <dbReference type="ChEBI" id="CHEBI:29103"/>
    </cofactor>
</comment>
<dbReference type="GO" id="GO:0006213">
    <property type="term" value="P:pyrimidine nucleoside metabolic process"/>
    <property type="evidence" value="ECO:0007669"/>
    <property type="project" value="InterPro"/>
</dbReference>
<dbReference type="PANTHER" id="PTHR10515:SF0">
    <property type="entry name" value="THYMIDINE PHOSPHORYLASE"/>
    <property type="match status" value="1"/>
</dbReference>
<dbReference type="GO" id="GO:0005829">
    <property type="term" value="C:cytosol"/>
    <property type="evidence" value="ECO:0007669"/>
    <property type="project" value="TreeGrafter"/>
</dbReference>
<dbReference type="SUPFAM" id="SSF54680">
    <property type="entry name" value="Pyrimidine nucleoside phosphorylase C-terminal domain"/>
    <property type="match status" value="1"/>
</dbReference>
<organism evidence="14 15">
    <name type="scientific">Carnobacterium maltaromaticum</name>
    <name type="common">Carnobacterium piscicola</name>
    <dbReference type="NCBI Taxonomy" id="2751"/>
    <lineage>
        <taxon>Bacteria</taxon>
        <taxon>Bacillati</taxon>
        <taxon>Bacillota</taxon>
        <taxon>Bacilli</taxon>
        <taxon>Lactobacillales</taxon>
        <taxon>Carnobacteriaceae</taxon>
        <taxon>Carnobacterium</taxon>
    </lineage>
</organism>
<dbReference type="PROSITE" id="PS00647">
    <property type="entry name" value="THYMID_PHOSPHORYLASE"/>
    <property type="match status" value="1"/>
</dbReference>
<dbReference type="InterPro" id="IPR000312">
    <property type="entry name" value="Glycosyl_Trfase_fam3"/>
</dbReference>
<dbReference type="InterPro" id="IPR036566">
    <property type="entry name" value="PYNP-like_C_sf"/>
</dbReference>
<feature type="domain" description="Pyrimidine nucleoside phosphorylase C-terminal" evidence="13">
    <location>
        <begin position="345"/>
        <end position="418"/>
    </location>
</feature>
<dbReference type="NCBIfam" id="NF004490">
    <property type="entry name" value="PRK05820.1"/>
    <property type="match status" value="1"/>
</dbReference>
<evidence type="ECO:0000313" key="14">
    <source>
        <dbReference type="EMBL" id="MDZ5758861.1"/>
    </source>
</evidence>
<dbReference type="Gene3D" id="3.90.1170.30">
    <property type="entry name" value="Pyrimidine nucleoside phosphorylase-like, C-terminal domain"/>
    <property type="match status" value="1"/>
</dbReference>
<dbReference type="Pfam" id="PF00591">
    <property type="entry name" value="Glycos_transf_3"/>
    <property type="match status" value="1"/>
</dbReference>
<dbReference type="EC" id="2.4.2.2" evidence="6"/>
<dbReference type="Gene3D" id="1.20.970.10">
    <property type="entry name" value="Transferase, Pyrimidine Nucleoside Phosphorylase, Chain C"/>
    <property type="match status" value="1"/>
</dbReference>
<dbReference type="GO" id="GO:0009032">
    <property type="term" value="F:thymidine phosphorylase activity"/>
    <property type="evidence" value="ECO:0007669"/>
    <property type="project" value="TreeGrafter"/>
</dbReference>
<comment type="similarity">
    <text evidence="4">Belongs to the thymidine/pyrimidine-nucleoside phosphorylase family.</text>
</comment>
<evidence type="ECO:0000256" key="4">
    <source>
        <dbReference type="ARBA" id="ARBA00006915"/>
    </source>
</evidence>
<dbReference type="SUPFAM" id="SSF47648">
    <property type="entry name" value="Nucleoside phosphorylase/phosphoribosyltransferase N-terminal domain"/>
    <property type="match status" value="1"/>
</dbReference>
<dbReference type="FunFam" id="1.20.970.10:FF:000002">
    <property type="entry name" value="Pyrimidine-nucleoside phosphorylase"/>
    <property type="match status" value="1"/>
</dbReference>
<evidence type="ECO:0000256" key="11">
    <source>
        <dbReference type="ARBA" id="ARBA00048453"/>
    </source>
</evidence>
<evidence type="ECO:0000256" key="3">
    <source>
        <dbReference type="ARBA" id="ARBA00003877"/>
    </source>
</evidence>
<dbReference type="Gene3D" id="3.40.1030.10">
    <property type="entry name" value="Nucleoside phosphorylase/phosphoribosyltransferase catalytic domain"/>
    <property type="match status" value="1"/>
</dbReference>
<comment type="catalytic activity">
    <reaction evidence="12">
        <text>thymidine + phosphate = 2-deoxy-alpha-D-ribose 1-phosphate + thymine</text>
        <dbReference type="Rhea" id="RHEA:16037"/>
        <dbReference type="ChEBI" id="CHEBI:17748"/>
        <dbReference type="ChEBI" id="CHEBI:17821"/>
        <dbReference type="ChEBI" id="CHEBI:43474"/>
        <dbReference type="ChEBI" id="CHEBI:57259"/>
        <dbReference type="EC" id="2.4.2.2"/>
    </reaction>
</comment>
<evidence type="ECO:0000259" key="13">
    <source>
        <dbReference type="SMART" id="SM00941"/>
    </source>
</evidence>
<dbReference type="SMART" id="SM00941">
    <property type="entry name" value="PYNP_C"/>
    <property type="match status" value="1"/>
</dbReference>
<evidence type="ECO:0000256" key="12">
    <source>
        <dbReference type="ARBA" id="ARBA00048525"/>
    </source>
</evidence>
<evidence type="ECO:0000256" key="9">
    <source>
        <dbReference type="ARBA" id="ARBA00022679"/>
    </source>
</evidence>
<comment type="subunit">
    <text evidence="5">Homodimer.</text>
</comment>
<dbReference type="NCBIfam" id="TIGR02644">
    <property type="entry name" value="Y_phosphoryl"/>
    <property type="match status" value="1"/>
</dbReference>
<sequence length="433" mass="46382">MRMVDIIEKKRDGKELTKAEINFVVTGYTKDEIPDYQVSALAMSIFFNDMTNEEIANLTLAMAESGEMIDLSAIKGIKVDKHSTGGVGDTTTIVLAPLVAAVGVPVAKMSGRGLGHTGGTIDKLEAIPGFNVEISNEDFIEFVNRDQVAVIGQSGDLAPADKKLYALRDVTGTVDSIPLIASSIMSKKIAAGADAIVLDVTTGDGAFMKNEKDAERLARTMVQIGKLANRQTMAIISDMSQPLGLAIGNSLEIKEAIDALNGQGPEDLMEMVYVLGSQMVVLAKKAETLEEARKMLEEAIQSGAAIEKFKVMVRNQGGDASVIDHPEKLPQAKYVIDLPAKKSGVVSEMVADQLGIAAMILGAGRRTKEDQIDFSVGLMLRKKVADSVVEGETLVTIYANSPDVEDVKAKIYESITIAETADEPVLIHQIITE</sequence>
<comment type="catalytic activity">
    <reaction evidence="11">
        <text>uridine + phosphate = alpha-D-ribose 1-phosphate + uracil</text>
        <dbReference type="Rhea" id="RHEA:24388"/>
        <dbReference type="ChEBI" id="CHEBI:16704"/>
        <dbReference type="ChEBI" id="CHEBI:17568"/>
        <dbReference type="ChEBI" id="CHEBI:43474"/>
        <dbReference type="ChEBI" id="CHEBI:57720"/>
        <dbReference type="EC" id="2.4.2.2"/>
    </reaction>
</comment>
<dbReference type="GO" id="GO:0006206">
    <property type="term" value="P:pyrimidine nucleobase metabolic process"/>
    <property type="evidence" value="ECO:0007669"/>
    <property type="project" value="InterPro"/>
</dbReference>
<evidence type="ECO:0000256" key="1">
    <source>
        <dbReference type="ARBA" id="ARBA00001066"/>
    </source>
</evidence>
<evidence type="ECO:0000313" key="15">
    <source>
        <dbReference type="Proteomes" id="UP001290462"/>
    </source>
</evidence>
<evidence type="ECO:0000256" key="8">
    <source>
        <dbReference type="ARBA" id="ARBA00022676"/>
    </source>
</evidence>
<evidence type="ECO:0000256" key="5">
    <source>
        <dbReference type="ARBA" id="ARBA00011738"/>
    </source>
</evidence>
<dbReference type="GeneID" id="83605140"/>
<comment type="catalytic activity">
    <reaction evidence="1">
        <text>2'-deoxyuridine + phosphate = 2-deoxy-alpha-D-ribose 1-phosphate + uracil</text>
        <dbReference type="Rhea" id="RHEA:22824"/>
        <dbReference type="ChEBI" id="CHEBI:16450"/>
        <dbReference type="ChEBI" id="CHEBI:17568"/>
        <dbReference type="ChEBI" id="CHEBI:43474"/>
        <dbReference type="ChEBI" id="CHEBI:57259"/>
        <dbReference type="EC" id="2.4.2.2"/>
    </reaction>
</comment>
<keyword evidence="10" id="KW-0479">Metal-binding</keyword>
<dbReference type="RefSeq" id="WP_010051433.1">
    <property type="nucleotide sequence ID" value="NZ_CBCPHT010000001.1"/>
</dbReference>
<proteinExistence type="inferred from homology"/>
<evidence type="ECO:0000256" key="2">
    <source>
        <dbReference type="ARBA" id="ARBA00001958"/>
    </source>
</evidence>
<accession>A0AAW9JZE4</accession>
<dbReference type="SUPFAM" id="SSF52418">
    <property type="entry name" value="Nucleoside phosphorylase/phosphoribosyltransferase catalytic domain"/>
    <property type="match status" value="1"/>
</dbReference>
<dbReference type="InterPro" id="IPR013102">
    <property type="entry name" value="PYNP_C"/>
</dbReference>
<dbReference type="EMBL" id="JAVBVO010000003">
    <property type="protein sequence ID" value="MDZ5758861.1"/>
    <property type="molecule type" value="Genomic_DNA"/>
</dbReference>
<dbReference type="InterPro" id="IPR017872">
    <property type="entry name" value="Pyrmidine_PPase_CS"/>
</dbReference>
<dbReference type="Proteomes" id="UP001290462">
    <property type="component" value="Unassembled WGS sequence"/>
</dbReference>
<dbReference type="NCBIfam" id="NF004747">
    <property type="entry name" value="PRK06078.1"/>
    <property type="match status" value="1"/>
</dbReference>
<dbReference type="InterPro" id="IPR036320">
    <property type="entry name" value="Glycosyl_Trfase_fam3_N_dom_sf"/>
</dbReference>
<evidence type="ECO:0000256" key="7">
    <source>
        <dbReference type="ARBA" id="ARBA00014680"/>
    </source>
</evidence>
<keyword evidence="8 14" id="KW-0328">Glycosyltransferase</keyword>
<comment type="function">
    <text evidence="3">Catalyzes phosphorolysis of the pyrimidine nucleosides uridine, thymidine and 2'-deoxyuridine with the formation of the corresponding pyrimidine base and ribose-1-phosphate.</text>
</comment>
<dbReference type="GO" id="GO:0046872">
    <property type="term" value="F:metal ion binding"/>
    <property type="evidence" value="ECO:0007669"/>
    <property type="project" value="UniProtKB-KW"/>
</dbReference>
<dbReference type="InterPro" id="IPR017459">
    <property type="entry name" value="Glycosyl_Trfase_fam3_N_dom"/>
</dbReference>
<evidence type="ECO:0000256" key="10">
    <source>
        <dbReference type="ARBA" id="ARBA00022723"/>
    </source>
</evidence>
<gene>
    <name evidence="14" type="ORF">RAK27_09365</name>
</gene>
<reference evidence="14" key="1">
    <citation type="submission" date="2023-08" db="EMBL/GenBank/DDBJ databases">
        <title>Genomic characterization of piscicolin 126 produced by Carnobacterium maltaromaticum CM22 strain isolated from salmon (Salmo salar).</title>
        <authorList>
            <person name="Gonzalez-Gragera E."/>
            <person name="Garcia-Lopez J.D."/>
            <person name="Teso-Perez C."/>
            <person name="Gimenez-Hernandez I."/>
            <person name="Peralta-Sanchez J.M."/>
            <person name="Valdivia E."/>
            <person name="Montalban-Lopez M."/>
            <person name="Martin-Platero A.M."/>
            <person name="Banos A."/>
            <person name="Martinez-Bueno M."/>
        </authorList>
    </citation>
    <scope>NUCLEOTIDE SEQUENCE</scope>
    <source>
        <strain evidence="14">CM22</strain>
    </source>
</reference>
<name>A0AAW9JZE4_CARML</name>
<dbReference type="FunFam" id="3.40.1030.10:FF:000003">
    <property type="entry name" value="Pyrimidine-nucleoside phosphorylase"/>
    <property type="match status" value="1"/>
</dbReference>
<dbReference type="InterPro" id="IPR035902">
    <property type="entry name" value="Nuc_phospho_transferase"/>
</dbReference>